<evidence type="ECO:0000313" key="2">
    <source>
        <dbReference type="Proteomes" id="UP000194204"/>
    </source>
</evidence>
<protein>
    <submittedName>
        <fullName evidence="1">Uncharacterized protein</fullName>
    </submittedName>
</protein>
<dbReference type="Proteomes" id="UP000194204">
    <property type="component" value="Unassembled WGS sequence"/>
</dbReference>
<comment type="caution">
    <text evidence="1">The sequence shown here is derived from an EMBL/GenBank/DDBJ whole genome shotgun (WGS) entry which is preliminary data.</text>
</comment>
<name>A0A1Y2SL99_9GAMM</name>
<proteinExistence type="predicted"/>
<evidence type="ECO:0000313" key="1">
    <source>
        <dbReference type="EMBL" id="OTA18816.1"/>
    </source>
</evidence>
<sequence>MTMLIAPGRNAMVDIKDKSLVVNITYVDNVIGTLMSGKKLQWELDPSSKKLAEFHYSTVHTCNDGTATNILRPLADAKVGDKISFKITDITDSNNKKSFDTITYYYEDILLSPLVAPLGLHAYSTFSDIADIGTADYYLQLTVKVTEAKPDGTPGNLKQNANICFYTPSSAVQFFSDKNKNAQLKNDSGLGYLVQTNPQGVATIYLGATMPGIFRITAAYYSGSSLYKRNVLTQVIFLDTDPGGNLPPPFLPLDINNVLDLDEYSGNYYPANLPSSLTTHFKFNEERTLGAIVINDKIVKTSKLKTLIEGVSLAKANILTTQDNSIYYLLTNENSDDGFSSSVQNFTAVGSAPSMPDPVVLRTLETPETTVTFVNISAITGDLYITIPNYKNKAKNDKIYVTVYLNGYKNNTNVKKYDVITYTDIEVNNDNLKAEIPIAIAQGDLFGYSSNAEESPGTFQVEYKVISAISPDTPFYSKILNLPLSTYQVDGTIE</sequence>
<dbReference type="OrthoDB" id="6440191at2"/>
<accession>A0A1Y2SL99</accession>
<gene>
    <name evidence="1" type="ORF">Xbed_02933</name>
</gene>
<organism evidence="1 2">
    <name type="scientific">Xenorhabdus beddingii</name>
    <dbReference type="NCBI Taxonomy" id="40578"/>
    <lineage>
        <taxon>Bacteria</taxon>
        <taxon>Pseudomonadati</taxon>
        <taxon>Pseudomonadota</taxon>
        <taxon>Gammaproteobacteria</taxon>
        <taxon>Enterobacterales</taxon>
        <taxon>Morganellaceae</taxon>
        <taxon>Xenorhabdus</taxon>
    </lineage>
</organism>
<keyword evidence="2" id="KW-1185">Reference proteome</keyword>
<dbReference type="EMBL" id="MUBK01000026">
    <property type="protein sequence ID" value="OTA18816.1"/>
    <property type="molecule type" value="Genomic_DNA"/>
</dbReference>
<dbReference type="AlphaFoldDB" id="A0A1Y2SL99"/>
<reference evidence="1 2" key="1">
    <citation type="submission" date="2017-01" db="EMBL/GenBank/DDBJ databases">
        <title>Deconstructing symbiosis and pathogenesis requirements using a combined genomic-metabolomic approach.</title>
        <authorList>
            <person name="Tobias N.J."/>
            <person name="Wolff H."/>
            <person name="Djahanschiri B."/>
            <person name="Ebersberger I."/>
            <person name="Bode H.B."/>
        </authorList>
    </citation>
    <scope>NUCLEOTIDE SEQUENCE [LARGE SCALE GENOMIC DNA]</scope>
    <source>
        <strain evidence="1 2">DSM 4764</strain>
    </source>
</reference>
<dbReference type="RefSeq" id="WP_086113632.1">
    <property type="nucleotide sequence ID" value="NZ_CAWNHF010000130.1"/>
</dbReference>